<gene>
    <name evidence="2" type="ORF">WAK64_20475</name>
</gene>
<proteinExistence type="predicted"/>
<reference evidence="2 3" key="1">
    <citation type="journal article" date="2018" name="J. Microbiol.">
        <title>Bacillus spongiae sp. nov., isolated from sponge of Jeju Island.</title>
        <authorList>
            <person name="Lee G.E."/>
            <person name="Im W.T."/>
            <person name="Park J.S."/>
        </authorList>
    </citation>
    <scope>NUCLEOTIDE SEQUENCE [LARGE SCALE GENOMIC DNA]</scope>
    <source>
        <strain evidence="2 3">135PIL107-10</strain>
    </source>
</reference>
<evidence type="ECO:0000256" key="1">
    <source>
        <dbReference type="SAM" id="Phobius"/>
    </source>
</evidence>
<sequence>MIKLFIWIWVGFTLPISLSIIFTVLKPIVINDTTGVSMLAIIIIVGLVDTYLGVKVFEKQIQPRLEKRKKKAIFLNHPAN</sequence>
<keyword evidence="1" id="KW-0472">Membrane</keyword>
<keyword evidence="1" id="KW-0812">Transmembrane</keyword>
<name>A0ABU8HJE6_9BACI</name>
<evidence type="ECO:0000313" key="2">
    <source>
        <dbReference type="EMBL" id="MEI5909407.1"/>
    </source>
</evidence>
<keyword evidence="3" id="KW-1185">Reference proteome</keyword>
<accession>A0ABU8HJE6</accession>
<protein>
    <submittedName>
        <fullName evidence="2">Uncharacterized protein</fullName>
    </submittedName>
</protein>
<comment type="caution">
    <text evidence="2">The sequence shown here is derived from an EMBL/GenBank/DDBJ whole genome shotgun (WGS) entry which is preliminary data.</text>
</comment>
<evidence type="ECO:0000313" key="3">
    <source>
        <dbReference type="Proteomes" id="UP001312865"/>
    </source>
</evidence>
<feature type="transmembrane region" description="Helical" evidence="1">
    <location>
        <begin position="35"/>
        <end position="54"/>
    </location>
</feature>
<keyword evidence="1" id="KW-1133">Transmembrane helix</keyword>
<dbReference type="Proteomes" id="UP001312865">
    <property type="component" value="Unassembled WGS sequence"/>
</dbReference>
<dbReference type="RefSeq" id="WP_336588851.1">
    <property type="nucleotide sequence ID" value="NZ_JBBAXC010000025.1"/>
</dbReference>
<dbReference type="EMBL" id="JBBAXC010000025">
    <property type="protein sequence ID" value="MEI5909407.1"/>
    <property type="molecule type" value="Genomic_DNA"/>
</dbReference>
<organism evidence="2 3">
    <name type="scientific">Bacillus spongiae</name>
    <dbReference type="NCBI Taxonomy" id="2683610"/>
    <lineage>
        <taxon>Bacteria</taxon>
        <taxon>Bacillati</taxon>
        <taxon>Bacillota</taxon>
        <taxon>Bacilli</taxon>
        <taxon>Bacillales</taxon>
        <taxon>Bacillaceae</taxon>
        <taxon>Bacillus</taxon>
    </lineage>
</organism>